<dbReference type="OMA" id="MCQQASL"/>
<dbReference type="OrthoDB" id="261014at2759"/>
<sequence>MATLEREISFLLAIAALMGNEADAIDEVPEERVAEPSCQLSQSERDVLSELLLSEKQADDFETHTSDASPPLDEMASLLAESPLSAMYTGETTSPYTRFILSFYSSALYVQLPTKVNTAAVRLFQRFLCTCRRETLHYLREGCGNATMDVVLRECLSLAGNLSSTVQISSPTNVTGVVLGELDYDAHEVSPLDYLDVLLRHIPYLSQMCQQASLLLLAHEEMVRAPSSFVVLLTILFTVRNMGNNDAQVVRLMRAWPEERQSLFYRMNAFLNHFT</sequence>
<feature type="signal peptide" evidence="1">
    <location>
        <begin position="1"/>
        <end position="24"/>
    </location>
</feature>
<protein>
    <submittedName>
        <fullName evidence="2">Uncharacterized protein</fullName>
    </submittedName>
</protein>
<gene>
    <name evidence="2" type="ORF">ABL78_1993</name>
</gene>
<organism evidence="2 3">
    <name type="scientific">Leptomonas seymouri</name>
    <dbReference type="NCBI Taxonomy" id="5684"/>
    <lineage>
        <taxon>Eukaryota</taxon>
        <taxon>Discoba</taxon>
        <taxon>Euglenozoa</taxon>
        <taxon>Kinetoplastea</taxon>
        <taxon>Metakinetoplastina</taxon>
        <taxon>Trypanosomatida</taxon>
        <taxon>Trypanosomatidae</taxon>
        <taxon>Leishmaniinae</taxon>
        <taxon>Leptomonas</taxon>
    </lineage>
</organism>
<dbReference type="VEuPathDB" id="TriTrypDB:Lsey_0037_0070"/>
<keyword evidence="3" id="KW-1185">Reference proteome</keyword>
<reference evidence="2 3" key="1">
    <citation type="journal article" date="2015" name="PLoS Pathog.">
        <title>Leptomonas seymouri: Adaptations to the Dixenous Life Cycle Analyzed by Genome Sequencing, Transcriptome Profiling and Co-infection with Leishmania donovani.</title>
        <authorList>
            <person name="Kraeva N."/>
            <person name="Butenko A."/>
            <person name="Hlavacova J."/>
            <person name="Kostygov A."/>
            <person name="Myskova J."/>
            <person name="Grybchuk D."/>
            <person name="Lestinova T."/>
            <person name="Votypka J."/>
            <person name="Volf P."/>
            <person name="Opperdoes F."/>
            <person name="Flegontov P."/>
            <person name="Lukes J."/>
            <person name="Yurchenko V."/>
        </authorList>
    </citation>
    <scope>NUCLEOTIDE SEQUENCE [LARGE SCALE GENOMIC DNA]</scope>
    <source>
        <strain evidence="2 3">ATCC 30220</strain>
    </source>
</reference>
<dbReference type="AlphaFoldDB" id="A0A0N0P7K2"/>
<comment type="caution">
    <text evidence="2">The sequence shown here is derived from an EMBL/GenBank/DDBJ whole genome shotgun (WGS) entry which is preliminary data.</text>
</comment>
<keyword evidence="1" id="KW-0732">Signal</keyword>
<evidence type="ECO:0000313" key="2">
    <source>
        <dbReference type="EMBL" id="KPI88876.1"/>
    </source>
</evidence>
<accession>A0A0N0P7K2</accession>
<dbReference type="EMBL" id="LJSK01000037">
    <property type="protein sequence ID" value="KPI88876.1"/>
    <property type="molecule type" value="Genomic_DNA"/>
</dbReference>
<name>A0A0N0P7K2_LEPSE</name>
<proteinExistence type="predicted"/>
<dbReference type="Proteomes" id="UP000038009">
    <property type="component" value="Unassembled WGS sequence"/>
</dbReference>
<evidence type="ECO:0000313" key="3">
    <source>
        <dbReference type="Proteomes" id="UP000038009"/>
    </source>
</evidence>
<evidence type="ECO:0000256" key="1">
    <source>
        <dbReference type="SAM" id="SignalP"/>
    </source>
</evidence>
<feature type="chain" id="PRO_5015713972" evidence="1">
    <location>
        <begin position="25"/>
        <end position="275"/>
    </location>
</feature>